<dbReference type="PANTHER" id="PTHR12919">
    <property type="entry name" value="30S RIBOSOMAL PROTEIN S16"/>
    <property type="match status" value="1"/>
</dbReference>
<dbReference type="RefSeq" id="WP_118271191.1">
    <property type="nucleotide sequence ID" value="NZ_QSJI01000001.1"/>
</dbReference>
<comment type="similarity">
    <text evidence="3">Belongs to the bacterial ribosomal protein bS16 family.</text>
</comment>
<dbReference type="PANTHER" id="PTHR12919:SF20">
    <property type="entry name" value="SMALL RIBOSOMAL SUBUNIT PROTEIN BS16M"/>
    <property type="match status" value="1"/>
</dbReference>
<dbReference type="NCBIfam" id="TIGR00002">
    <property type="entry name" value="S16"/>
    <property type="match status" value="1"/>
</dbReference>
<dbReference type="InterPro" id="IPR023803">
    <property type="entry name" value="Ribosomal_bS16_dom_sf"/>
</dbReference>
<gene>
    <name evidence="3" type="primary">rpsP</name>
    <name evidence="5" type="ORF">DW787_00625</name>
</gene>
<evidence type="ECO:0000256" key="1">
    <source>
        <dbReference type="ARBA" id="ARBA00022980"/>
    </source>
</evidence>
<organism evidence="5 6">
    <name type="scientific">Collinsella intestinalis</name>
    <dbReference type="NCBI Taxonomy" id="147207"/>
    <lineage>
        <taxon>Bacteria</taxon>
        <taxon>Bacillati</taxon>
        <taxon>Actinomycetota</taxon>
        <taxon>Coriobacteriia</taxon>
        <taxon>Coriobacteriales</taxon>
        <taxon>Coriobacteriaceae</taxon>
        <taxon>Collinsella</taxon>
    </lineage>
</organism>
<dbReference type="Proteomes" id="UP000286050">
    <property type="component" value="Unassembled WGS sequence"/>
</dbReference>
<dbReference type="InterPro" id="IPR000307">
    <property type="entry name" value="Ribosomal_bS16"/>
</dbReference>
<feature type="region of interest" description="Disordered" evidence="4">
    <location>
        <begin position="80"/>
        <end position="118"/>
    </location>
</feature>
<name>A0A414FZS3_9ACTN</name>
<dbReference type="GO" id="GO:0005737">
    <property type="term" value="C:cytoplasm"/>
    <property type="evidence" value="ECO:0007669"/>
    <property type="project" value="UniProtKB-ARBA"/>
</dbReference>
<dbReference type="HAMAP" id="MF_00385">
    <property type="entry name" value="Ribosomal_bS16"/>
    <property type="match status" value="1"/>
</dbReference>
<evidence type="ECO:0000313" key="6">
    <source>
        <dbReference type="Proteomes" id="UP000286050"/>
    </source>
</evidence>
<dbReference type="AlphaFoldDB" id="A0A414FZS3"/>
<keyword evidence="1 3" id="KW-0689">Ribosomal protein</keyword>
<sequence>MAVKIRLARHGSKKRPYYRVVVADSRTRRDGRPIEEVGRYNPMTTPKTISLDLEKIADWQSKGAQLTDAVAALVKAANEGEKAVAAPKKSKKQLAKEAEEAARKAEEEAAAAAEASEE</sequence>
<evidence type="ECO:0000313" key="5">
    <source>
        <dbReference type="EMBL" id="RHD57383.1"/>
    </source>
</evidence>
<evidence type="ECO:0000256" key="4">
    <source>
        <dbReference type="SAM" id="MobiDB-lite"/>
    </source>
</evidence>
<evidence type="ECO:0000256" key="3">
    <source>
        <dbReference type="HAMAP-Rule" id="MF_00385"/>
    </source>
</evidence>
<dbReference type="GO" id="GO:0006412">
    <property type="term" value="P:translation"/>
    <property type="evidence" value="ECO:0007669"/>
    <property type="project" value="UniProtKB-UniRule"/>
</dbReference>
<dbReference type="GO" id="GO:0015935">
    <property type="term" value="C:small ribosomal subunit"/>
    <property type="evidence" value="ECO:0007669"/>
    <property type="project" value="TreeGrafter"/>
</dbReference>
<comment type="caution">
    <text evidence="5">The sequence shown here is derived from an EMBL/GenBank/DDBJ whole genome shotgun (WGS) entry which is preliminary data.</text>
</comment>
<accession>A0A414FZS3</accession>
<feature type="compositionally biased region" description="Basic and acidic residues" evidence="4">
    <location>
        <begin position="94"/>
        <end position="107"/>
    </location>
</feature>
<dbReference type="GO" id="GO:0003735">
    <property type="term" value="F:structural constituent of ribosome"/>
    <property type="evidence" value="ECO:0007669"/>
    <property type="project" value="InterPro"/>
</dbReference>
<evidence type="ECO:0000256" key="2">
    <source>
        <dbReference type="ARBA" id="ARBA00023274"/>
    </source>
</evidence>
<dbReference type="SUPFAM" id="SSF54565">
    <property type="entry name" value="Ribosomal protein S16"/>
    <property type="match status" value="1"/>
</dbReference>
<keyword evidence="2 3" id="KW-0687">Ribonucleoprotein</keyword>
<dbReference type="Pfam" id="PF00886">
    <property type="entry name" value="Ribosomal_S16"/>
    <property type="match status" value="1"/>
</dbReference>
<dbReference type="EMBL" id="QSJI01000001">
    <property type="protein sequence ID" value="RHD57383.1"/>
    <property type="molecule type" value="Genomic_DNA"/>
</dbReference>
<reference evidence="5 6" key="1">
    <citation type="submission" date="2018-08" db="EMBL/GenBank/DDBJ databases">
        <title>A genome reference for cultivated species of the human gut microbiota.</title>
        <authorList>
            <person name="Zou Y."/>
            <person name="Xue W."/>
            <person name="Luo G."/>
        </authorList>
    </citation>
    <scope>NUCLEOTIDE SEQUENCE [LARGE SCALE GENOMIC DNA]</scope>
    <source>
        <strain evidence="5 6">AM30-5LB</strain>
    </source>
</reference>
<dbReference type="Gene3D" id="3.30.1320.10">
    <property type="match status" value="1"/>
</dbReference>
<protein>
    <recommendedName>
        <fullName evidence="3">Small ribosomal subunit protein bS16</fullName>
    </recommendedName>
</protein>
<proteinExistence type="inferred from homology"/>